<evidence type="ECO:0000256" key="1">
    <source>
        <dbReference type="SAM" id="MobiDB-lite"/>
    </source>
</evidence>
<dbReference type="Proteomes" id="UP000198892">
    <property type="component" value="Unassembled WGS sequence"/>
</dbReference>
<dbReference type="InterPro" id="IPR036779">
    <property type="entry name" value="LysM_dom_sf"/>
</dbReference>
<dbReference type="Gene3D" id="3.10.350.10">
    <property type="entry name" value="LysM domain"/>
    <property type="match status" value="1"/>
</dbReference>
<dbReference type="CDD" id="cd00118">
    <property type="entry name" value="LysM"/>
    <property type="match status" value="1"/>
</dbReference>
<reference evidence="3" key="1">
    <citation type="submission" date="2016-10" db="EMBL/GenBank/DDBJ databases">
        <authorList>
            <person name="Varghese N."/>
            <person name="Submissions S."/>
        </authorList>
    </citation>
    <scope>NUCLEOTIDE SEQUENCE [LARGE SCALE GENOMIC DNA]</scope>
    <source>
        <strain evidence="3">S7</strain>
    </source>
</reference>
<name>A0A1I5MR00_9BACI</name>
<gene>
    <name evidence="2" type="ORF">SAMN05518683_102296</name>
</gene>
<evidence type="ECO:0000313" key="2">
    <source>
        <dbReference type="EMBL" id="SFP11361.1"/>
    </source>
</evidence>
<evidence type="ECO:0000313" key="3">
    <source>
        <dbReference type="Proteomes" id="UP000198892"/>
    </source>
</evidence>
<dbReference type="AlphaFoldDB" id="A0A1I5MR00"/>
<accession>A0A1I5MR00</accession>
<organism evidence="2 3">
    <name type="scientific">Salibacterium halotolerans</name>
    <dbReference type="NCBI Taxonomy" id="1884432"/>
    <lineage>
        <taxon>Bacteria</taxon>
        <taxon>Bacillati</taxon>
        <taxon>Bacillota</taxon>
        <taxon>Bacilli</taxon>
        <taxon>Bacillales</taxon>
        <taxon>Bacillaceae</taxon>
    </lineage>
</organism>
<dbReference type="OrthoDB" id="2941457at2"/>
<keyword evidence="3" id="KW-1185">Reference proteome</keyword>
<dbReference type="RefSeq" id="WP_093335125.1">
    <property type="nucleotide sequence ID" value="NZ_FOXD01000002.1"/>
</dbReference>
<dbReference type="STRING" id="1884432.SAMN05518683_102296"/>
<dbReference type="InterPro" id="IPR018392">
    <property type="entry name" value="LysM"/>
</dbReference>
<evidence type="ECO:0008006" key="4">
    <source>
        <dbReference type="Google" id="ProtNLM"/>
    </source>
</evidence>
<protein>
    <recommendedName>
        <fullName evidence="4">Phage Tail Protein X</fullName>
    </recommendedName>
</protein>
<feature type="region of interest" description="Disordered" evidence="1">
    <location>
        <begin position="51"/>
        <end position="70"/>
    </location>
</feature>
<dbReference type="InterPro" id="IPR008861">
    <property type="entry name" value="GpX-like"/>
</dbReference>
<dbReference type="Pfam" id="PF05489">
    <property type="entry name" value="Phage_tail_X"/>
    <property type="match status" value="1"/>
</dbReference>
<dbReference type="EMBL" id="FOXD01000002">
    <property type="protein sequence ID" value="SFP11361.1"/>
    <property type="molecule type" value="Genomic_DNA"/>
</dbReference>
<proteinExistence type="predicted"/>
<sequence length="70" mass="7795">MIYTTISGDTFDQIAKKELGSERYTGELLDANPEHLHTVIFSAGQELTIPELNNEDDSSSSLPPWKRGDN</sequence>